<comment type="caution">
    <text evidence="1">The sequence shown here is derived from an EMBL/GenBank/DDBJ whole genome shotgun (WGS) entry which is preliminary data.</text>
</comment>
<dbReference type="OrthoDB" id="9778153at2"/>
<dbReference type="EMBL" id="SHKY01000001">
    <property type="protein sequence ID" value="RZU53901.1"/>
    <property type="molecule type" value="Genomic_DNA"/>
</dbReference>
<evidence type="ECO:0008006" key="3">
    <source>
        <dbReference type="Google" id="ProtNLM"/>
    </source>
</evidence>
<evidence type="ECO:0000313" key="1">
    <source>
        <dbReference type="EMBL" id="RZU53901.1"/>
    </source>
</evidence>
<accession>A0A4Q7ZSU8</accession>
<dbReference type="AlphaFoldDB" id="A0A4Q7ZSU8"/>
<keyword evidence="2" id="KW-1185">Reference proteome</keyword>
<protein>
    <recommendedName>
        <fullName evidence="3">Transaldolase</fullName>
    </recommendedName>
</protein>
<gene>
    <name evidence="1" type="ORF">EV385_5835</name>
</gene>
<dbReference type="Proteomes" id="UP000292564">
    <property type="component" value="Unassembled WGS sequence"/>
</dbReference>
<proteinExistence type="predicted"/>
<organism evidence="1 2">
    <name type="scientific">Krasilnikovia cinnamomea</name>
    <dbReference type="NCBI Taxonomy" id="349313"/>
    <lineage>
        <taxon>Bacteria</taxon>
        <taxon>Bacillati</taxon>
        <taxon>Actinomycetota</taxon>
        <taxon>Actinomycetes</taxon>
        <taxon>Micromonosporales</taxon>
        <taxon>Micromonosporaceae</taxon>
        <taxon>Krasilnikovia</taxon>
    </lineage>
</organism>
<reference evidence="1 2" key="1">
    <citation type="submission" date="2019-02" db="EMBL/GenBank/DDBJ databases">
        <title>Sequencing the genomes of 1000 actinobacteria strains.</title>
        <authorList>
            <person name="Klenk H.-P."/>
        </authorList>
    </citation>
    <scope>NUCLEOTIDE SEQUENCE [LARGE SCALE GENOMIC DNA]</scope>
    <source>
        <strain evidence="1 2">DSM 45162</strain>
    </source>
</reference>
<sequence length="284" mass="29334">MTETRTAPARLFAGLLDDAAIFPPGNAALPEAVRAHQDRRSTPLAPLLGPFICSLPRWAELSGALTGGSPLPLALTLPGGADDLPAAIAHTRAEPRVRLLALEVPASAERLADLAAIVDRQVPSAVHTYVELPRSDVTAAGVATLAGAGLRLKVRTGGLVASAFPDERQLAGVLVAAVRGGVAFKLTAGLHDPVRHRDPATGFEHHGYLNVLLATARALNGEGADGVAAALADADGTRVAAAVAGIDDTLAERVRHHFVSFGTCSITEPVDGLLRHGLLPEDPR</sequence>
<dbReference type="RefSeq" id="WP_130512343.1">
    <property type="nucleotide sequence ID" value="NZ_SHKY01000001.1"/>
</dbReference>
<evidence type="ECO:0000313" key="2">
    <source>
        <dbReference type="Proteomes" id="UP000292564"/>
    </source>
</evidence>
<name>A0A4Q7ZSU8_9ACTN</name>